<protein>
    <submittedName>
        <fullName evidence="7">DUF4959 domain-containing protein</fullName>
    </submittedName>
</protein>
<dbReference type="SUPFAM" id="SSF49785">
    <property type="entry name" value="Galactose-binding domain-like"/>
    <property type="match status" value="1"/>
</dbReference>
<evidence type="ECO:0000259" key="2">
    <source>
        <dbReference type="Pfam" id="PF16391"/>
    </source>
</evidence>
<comment type="caution">
    <text evidence="7">The sequence shown here is derived from an EMBL/GenBank/DDBJ whole genome shotgun (WGS) entry which is preliminary data.</text>
</comment>
<dbReference type="InterPro" id="IPR032527">
    <property type="entry name" value="DUF4959"/>
</dbReference>
<evidence type="ECO:0000313" key="10">
    <source>
        <dbReference type="Proteomes" id="UP000427825"/>
    </source>
</evidence>
<evidence type="ECO:0000259" key="1">
    <source>
        <dbReference type="Pfam" id="PF16323"/>
    </source>
</evidence>
<organism evidence="7 8">
    <name type="scientific">Bacteroides caccae</name>
    <dbReference type="NCBI Taxonomy" id="47678"/>
    <lineage>
        <taxon>Bacteria</taxon>
        <taxon>Pseudomonadati</taxon>
        <taxon>Bacteroidota</taxon>
        <taxon>Bacteroidia</taxon>
        <taxon>Bacteroidales</taxon>
        <taxon>Bacteroidaceae</taxon>
        <taxon>Bacteroides</taxon>
    </lineage>
</organism>
<evidence type="ECO:0000313" key="4">
    <source>
        <dbReference type="EMBL" id="KAA5466586.1"/>
    </source>
</evidence>
<dbReference type="Pfam" id="PF17166">
    <property type="entry name" value="DUF5126"/>
    <property type="match status" value="1"/>
</dbReference>
<evidence type="ECO:0000313" key="11">
    <source>
        <dbReference type="Proteomes" id="UP000475905"/>
    </source>
</evidence>
<proteinExistence type="predicted"/>
<dbReference type="Proteomes" id="UP000368418">
    <property type="component" value="Unassembled WGS sequence"/>
</dbReference>
<dbReference type="EMBL" id="VVYJ01000005">
    <property type="protein sequence ID" value="KAA5477188.1"/>
    <property type="molecule type" value="Genomic_DNA"/>
</dbReference>
<dbReference type="Proteomes" id="UP000475905">
    <property type="component" value="Unassembled WGS sequence"/>
</dbReference>
<feature type="domain" description="DUF5126" evidence="3">
    <location>
        <begin position="133"/>
        <end position="233"/>
    </location>
</feature>
<gene>
    <name evidence="7" type="ORF">DWY26_10740</name>
    <name evidence="6" type="ORF">F2Y31_16910</name>
    <name evidence="4" type="ORF">F2Y36_01660</name>
    <name evidence="5" type="ORF">F2Y39_10490</name>
</gene>
<dbReference type="Proteomes" id="UP000284205">
    <property type="component" value="Unassembled WGS sequence"/>
</dbReference>
<reference evidence="9 10" key="2">
    <citation type="journal article" date="2019" name="Nat. Med.">
        <title>A library of human gut bacterial isolates paired with longitudinal multiomics data enables mechanistic microbiome research.</title>
        <authorList>
            <person name="Poyet M."/>
            <person name="Groussin M."/>
            <person name="Gibbons S.M."/>
            <person name="Avila-Pacheco J."/>
            <person name="Jiang X."/>
            <person name="Kearney S.M."/>
            <person name="Perrotta A.R."/>
            <person name="Berdy B."/>
            <person name="Zhao S."/>
            <person name="Lieberman T.D."/>
            <person name="Swanson P.K."/>
            <person name="Smith M."/>
            <person name="Roesemann S."/>
            <person name="Alexander J.E."/>
            <person name="Rich S.A."/>
            <person name="Livny J."/>
            <person name="Vlamakis H."/>
            <person name="Clish C."/>
            <person name="Bullock K."/>
            <person name="Deik A."/>
            <person name="Scott J."/>
            <person name="Pierce K.A."/>
            <person name="Xavier R.J."/>
            <person name="Alm E.J."/>
        </authorList>
    </citation>
    <scope>NUCLEOTIDE SEQUENCE [LARGE SCALE GENOMIC DNA]</scope>
    <source>
        <strain evidence="6 9">BIOML-A19</strain>
        <strain evidence="5 10">BIOML-A25</strain>
        <strain evidence="4 11">BIOML-A31</strain>
    </source>
</reference>
<dbReference type="Pfam" id="PF16391">
    <property type="entry name" value="DUF5000"/>
    <property type="match status" value="1"/>
</dbReference>
<name>A0A412FUN8_9BACE</name>
<dbReference type="PROSITE" id="PS51257">
    <property type="entry name" value="PROKAR_LIPOPROTEIN"/>
    <property type="match status" value="1"/>
</dbReference>
<evidence type="ECO:0000259" key="3">
    <source>
        <dbReference type="Pfam" id="PF17166"/>
    </source>
</evidence>
<dbReference type="EMBL" id="VVYP01000001">
    <property type="protein sequence ID" value="KAA5466586.1"/>
    <property type="molecule type" value="Genomic_DNA"/>
</dbReference>
<feature type="domain" description="DUF4959" evidence="1">
    <location>
        <begin position="28"/>
        <end position="131"/>
    </location>
</feature>
<dbReference type="Pfam" id="PF16323">
    <property type="entry name" value="DUF4959"/>
    <property type="match status" value="1"/>
</dbReference>
<accession>A0A412FUN8</accession>
<reference evidence="7 8" key="1">
    <citation type="submission" date="2018-08" db="EMBL/GenBank/DDBJ databases">
        <title>A genome reference for cultivated species of the human gut microbiota.</title>
        <authorList>
            <person name="Zou Y."/>
            <person name="Xue W."/>
            <person name="Luo G."/>
        </authorList>
    </citation>
    <scope>NUCLEOTIDE SEQUENCE [LARGE SCALE GENOMIC DNA]</scope>
    <source>
        <strain evidence="7 8">AF24-29LB</strain>
    </source>
</reference>
<dbReference type="Gene3D" id="2.60.120.260">
    <property type="entry name" value="Galactose-binding domain-like"/>
    <property type="match status" value="1"/>
</dbReference>
<dbReference type="Proteomes" id="UP000427825">
    <property type="component" value="Unassembled WGS sequence"/>
</dbReference>
<dbReference type="EMBL" id="QRUO01000008">
    <property type="protein sequence ID" value="RGR71838.1"/>
    <property type="molecule type" value="Genomic_DNA"/>
</dbReference>
<evidence type="ECO:0000313" key="8">
    <source>
        <dbReference type="Proteomes" id="UP000284205"/>
    </source>
</evidence>
<feature type="domain" description="DUF5000" evidence="2">
    <location>
        <begin position="261"/>
        <end position="401"/>
    </location>
</feature>
<sequence length="410" mass="46876">MAGNLKRRIMKKIVGIINMLCIAILLYSCAEESVGQTPVDNMPPQNVTGVQVQNTPGGALLTYTLPDDEDLLYVKATFILNNGQRSEVKSSVYTNILELQGFGDTNERLVTLVSVDRSQNESEPLEVKVQPLEAPIFGVQKELKLEAAFGGINVTYNNPTESNIVINIDVMNEKNEYVSLEKIYTKAKNGVRKIRGMAAEDTKLRYYVSDRWDNITDKQDITLTPMFEERVPAKSIEPMQSHSAPVDWGWTLNRLFDDNTTTGYQSKADGYWPAYFTFNVKQGPVKLSRIRIQQRKDYEYTHGNLKRFRLLGRNDYPLAGAQIDNESNPEEYLKWEPVGEFESIKPSNSSVTTNEDLEYARQGEDFDIDVNMPAYKYYRVEVLETWSGGLFMCFMEFQMWGRPEGFEFPK</sequence>
<evidence type="ECO:0000313" key="9">
    <source>
        <dbReference type="Proteomes" id="UP000368418"/>
    </source>
</evidence>
<evidence type="ECO:0000313" key="5">
    <source>
        <dbReference type="EMBL" id="KAA5477188.1"/>
    </source>
</evidence>
<evidence type="ECO:0000313" key="7">
    <source>
        <dbReference type="EMBL" id="RGR71838.1"/>
    </source>
</evidence>
<evidence type="ECO:0000313" key="6">
    <source>
        <dbReference type="EMBL" id="KAA5496598.1"/>
    </source>
</evidence>
<dbReference type="AlphaFoldDB" id="A0A412FUN8"/>
<dbReference type="KEGG" id="bcac:CGC64_13645"/>
<dbReference type="InterPro" id="IPR032164">
    <property type="entry name" value="DUF5000"/>
</dbReference>
<dbReference type="InterPro" id="IPR008979">
    <property type="entry name" value="Galactose-bd-like_sf"/>
</dbReference>
<dbReference type="InterPro" id="IPR033431">
    <property type="entry name" value="DUF5126"/>
</dbReference>
<dbReference type="EMBL" id="VVYD01000018">
    <property type="protein sequence ID" value="KAA5496598.1"/>
    <property type="molecule type" value="Genomic_DNA"/>
</dbReference>